<reference evidence="2" key="1">
    <citation type="journal article" date="2005" name="Nature">
        <title>The map-based sequence of the rice genome.</title>
        <authorList>
            <consortium name="International rice genome sequencing project (IRGSP)"/>
            <person name="Matsumoto T."/>
            <person name="Wu J."/>
            <person name="Kanamori H."/>
            <person name="Katayose Y."/>
            <person name="Fujisawa M."/>
            <person name="Namiki N."/>
            <person name="Mizuno H."/>
            <person name="Yamamoto K."/>
            <person name="Antonio B.A."/>
            <person name="Baba T."/>
            <person name="Sakata K."/>
            <person name="Nagamura Y."/>
            <person name="Aoki H."/>
            <person name="Arikawa K."/>
            <person name="Arita K."/>
            <person name="Bito T."/>
            <person name="Chiden Y."/>
            <person name="Fujitsuka N."/>
            <person name="Fukunaka R."/>
            <person name="Hamada M."/>
            <person name="Harada C."/>
            <person name="Hayashi A."/>
            <person name="Hijishita S."/>
            <person name="Honda M."/>
            <person name="Hosokawa S."/>
            <person name="Ichikawa Y."/>
            <person name="Idonuma A."/>
            <person name="Iijima M."/>
            <person name="Ikeda M."/>
            <person name="Ikeno M."/>
            <person name="Ito K."/>
            <person name="Ito S."/>
            <person name="Ito T."/>
            <person name="Ito Y."/>
            <person name="Ito Y."/>
            <person name="Iwabuchi A."/>
            <person name="Kamiya K."/>
            <person name="Karasawa W."/>
            <person name="Kurita K."/>
            <person name="Katagiri S."/>
            <person name="Kikuta A."/>
            <person name="Kobayashi H."/>
            <person name="Kobayashi N."/>
            <person name="Machita K."/>
            <person name="Maehara T."/>
            <person name="Masukawa M."/>
            <person name="Mizubayashi T."/>
            <person name="Mukai Y."/>
            <person name="Nagasaki H."/>
            <person name="Nagata Y."/>
            <person name="Naito S."/>
            <person name="Nakashima M."/>
            <person name="Nakama Y."/>
            <person name="Nakamichi Y."/>
            <person name="Nakamura M."/>
            <person name="Meguro A."/>
            <person name="Negishi M."/>
            <person name="Ohta I."/>
            <person name="Ohta T."/>
            <person name="Okamoto M."/>
            <person name="Ono N."/>
            <person name="Saji S."/>
            <person name="Sakaguchi M."/>
            <person name="Sakai K."/>
            <person name="Shibata M."/>
            <person name="Shimokawa T."/>
            <person name="Song J."/>
            <person name="Takazaki Y."/>
            <person name="Terasawa K."/>
            <person name="Tsugane M."/>
            <person name="Tsuji K."/>
            <person name="Ueda S."/>
            <person name="Waki K."/>
            <person name="Yamagata H."/>
            <person name="Yamamoto M."/>
            <person name="Yamamoto S."/>
            <person name="Yamane H."/>
            <person name="Yoshiki S."/>
            <person name="Yoshihara R."/>
            <person name="Yukawa K."/>
            <person name="Zhong H."/>
            <person name="Yano M."/>
            <person name="Yuan Q."/>
            <person name="Ouyang S."/>
            <person name="Liu J."/>
            <person name="Jones K.M."/>
            <person name="Gansberger K."/>
            <person name="Moffat K."/>
            <person name="Hill J."/>
            <person name="Bera J."/>
            <person name="Fadrosh D."/>
            <person name="Jin S."/>
            <person name="Johri S."/>
            <person name="Kim M."/>
            <person name="Overton L."/>
            <person name="Reardon M."/>
            <person name="Tsitrin T."/>
            <person name="Vuong H."/>
            <person name="Weaver B."/>
            <person name="Ciecko A."/>
            <person name="Tallon L."/>
            <person name="Jackson J."/>
            <person name="Pai G."/>
            <person name="Aken S.V."/>
            <person name="Utterback T."/>
            <person name="Reidmuller S."/>
            <person name="Feldblyum T."/>
            <person name="Hsiao J."/>
            <person name="Zismann V."/>
            <person name="Iobst S."/>
            <person name="de Vazeille A.R."/>
            <person name="Buell C.R."/>
            <person name="Ying K."/>
            <person name="Li Y."/>
            <person name="Lu T."/>
            <person name="Huang Y."/>
            <person name="Zhao Q."/>
            <person name="Feng Q."/>
            <person name="Zhang L."/>
            <person name="Zhu J."/>
            <person name="Weng Q."/>
            <person name="Mu J."/>
            <person name="Lu Y."/>
            <person name="Fan D."/>
            <person name="Liu Y."/>
            <person name="Guan J."/>
            <person name="Zhang Y."/>
            <person name="Yu S."/>
            <person name="Liu X."/>
            <person name="Zhang Y."/>
            <person name="Hong G."/>
            <person name="Han B."/>
            <person name="Choisne N."/>
            <person name="Demange N."/>
            <person name="Orjeda G."/>
            <person name="Samain S."/>
            <person name="Cattolico L."/>
            <person name="Pelletier E."/>
            <person name="Couloux A."/>
            <person name="Segurens B."/>
            <person name="Wincker P."/>
            <person name="D'Hont A."/>
            <person name="Scarpelli C."/>
            <person name="Weissenbach J."/>
            <person name="Salanoubat M."/>
            <person name="Quetier F."/>
            <person name="Yu Y."/>
            <person name="Kim H.R."/>
            <person name="Rambo T."/>
            <person name="Currie J."/>
            <person name="Collura K."/>
            <person name="Luo M."/>
            <person name="Yang T."/>
            <person name="Ammiraju J.S.S."/>
            <person name="Engler F."/>
            <person name="Soderlund C."/>
            <person name="Wing R.A."/>
            <person name="Palmer L.E."/>
            <person name="de la Bastide M."/>
            <person name="Spiegel L."/>
            <person name="Nascimento L."/>
            <person name="Zutavern T."/>
            <person name="O'Shaughnessy A."/>
            <person name="Dike S."/>
            <person name="Dedhia N."/>
            <person name="Preston R."/>
            <person name="Balija V."/>
            <person name="McCombie W.R."/>
            <person name="Chow T."/>
            <person name="Chen H."/>
            <person name="Chung M."/>
            <person name="Chen C."/>
            <person name="Shaw J."/>
            <person name="Wu H."/>
            <person name="Hsiao K."/>
            <person name="Chao Y."/>
            <person name="Chu M."/>
            <person name="Cheng C."/>
            <person name="Hour A."/>
            <person name="Lee P."/>
            <person name="Lin S."/>
            <person name="Lin Y."/>
            <person name="Liou J."/>
            <person name="Liu S."/>
            <person name="Hsing Y."/>
            <person name="Raghuvanshi S."/>
            <person name="Mohanty A."/>
            <person name="Bharti A.K."/>
            <person name="Gaur A."/>
            <person name="Gupta V."/>
            <person name="Kumar D."/>
            <person name="Ravi V."/>
            <person name="Vij S."/>
            <person name="Kapur A."/>
            <person name="Khurana P."/>
            <person name="Khurana P."/>
            <person name="Khurana J.P."/>
            <person name="Tyagi A.K."/>
            <person name="Gaikwad K."/>
            <person name="Singh A."/>
            <person name="Dalal V."/>
            <person name="Srivastava S."/>
            <person name="Dixit A."/>
            <person name="Pal A.K."/>
            <person name="Ghazi I.A."/>
            <person name="Yadav M."/>
            <person name="Pandit A."/>
            <person name="Bhargava A."/>
            <person name="Sureshbabu K."/>
            <person name="Batra K."/>
            <person name="Sharma T.R."/>
            <person name="Mohapatra T."/>
            <person name="Singh N.K."/>
            <person name="Messing J."/>
            <person name="Nelson A.B."/>
            <person name="Fuks G."/>
            <person name="Kavchok S."/>
            <person name="Keizer G."/>
            <person name="Linton E."/>
            <person name="Llaca V."/>
            <person name="Song R."/>
            <person name="Tanyolac B."/>
            <person name="Young S."/>
            <person name="Ho-Il K."/>
            <person name="Hahn J.H."/>
            <person name="Sangsakoo G."/>
            <person name="Vanavichit A."/>
            <person name="de Mattos Luiz.A.T."/>
            <person name="Zimmer P.D."/>
            <person name="Malone G."/>
            <person name="Dellagostin O."/>
            <person name="de Oliveira A.C."/>
            <person name="Bevan M."/>
            <person name="Bancroft I."/>
            <person name="Minx P."/>
            <person name="Cordum H."/>
            <person name="Wilson R."/>
            <person name="Cheng Z."/>
            <person name="Jin W."/>
            <person name="Jiang J."/>
            <person name="Leong S.A."/>
            <person name="Iwama H."/>
            <person name="Gojobori T."/>
            <person name="Itoh T."/>
            <person name="Niimura Y."/>
            <person name="Fujii Y."/>
            <person name="Habara T."/>
            <person name="Sakai H."/>
            <person name="Sato Y."/>
            <person name="Wilson G."/>
            <person name="Kumar K."/>
            <person name="McCouch S."/>
            <person name="Juretic N."/>
            <person name="Hoen D."/>
            <person name="Wright S."/>
            <person name="Bruskiewich R."/>
            <person name="Bureau T."/>
            <person name="Miyao A."/>
            <person name="Hirochika H."/>
            <person name="Nishikawa T."/>
            <person name="Kadowaki K."/>
            <person name="Sugiura M."/>
            <person name="Burr B."/>
            <person name="Sasaki T."/>
        </authorList>
    </citation>
    <scope>NUCLEOTIDE SEQUENCE [LARGE SCALE GENOMIC DNA]</scope>
    <source>
        <strain evidence="2">cv. Nipponbare</strain>
    </source>
</reference>
<protein>
    <submittedName>
        <fullName evidence="1">Uncharacterized protein</fullName>
    </submittedName>
</protein>
<dbReference type="InterPro" id="IPR022142">
    <property type="entry name" value="DUF3673"/>
</dbReference>
<reference evidence="2" key="2">
    <citation type="journal article" date="2008" name="Nucleic Acids Res.">
        <title>The rice annotation project database (RAP-DB): 2008 update.</title>
        <authorList>
            <consortium name="The rice annotation project (RAP)"/>
        </authorList>
    </citation>
    <scope>GENOME REANNOTATION</scope>
    <source>
        <strain evidence="2">cv. Nipponbare</strain>
    </source>
</reference>
<sequence length="110" mass="12449">MDDGLRHKSHEENENDVNYVDGLRLNKNDQAYHGPITRSRARKIQQEFTPEDIITTARRMGYVEDDKGYVEEEPAHAKPVAVYANKKMVYAAKGSTSKACATQPVNFLHA</sequence>
<evidence type="ECO:0000313" key="2">
    <source>
        <dbReference type="Proteomes" id="UP000000763"/>
    </source>
</evidence>
<name>Q69XU3_ORYSJ</name>
<dbReference type="EMBL" id="AP003545">
    <property type="protein sequence ID" value="BAD35384.1"/>
    <property type="molecule type" value="Genomic_DNA"/>
</dbReference>
<gene>
    <name evidence="1" type="primary">P0613F06.12</name>
</gene>
<dbReference type="Pfam" id="PF12425">
    <property type="entry name" value="DUF3673"/>
    <property type="match status" value="1"/>
</dbReference>
<accession>Q69XU3</accession>
<organism evidence="1 2">
    <name type="scientific">Oryza sativa subsp. japonica</name>
    <name type="common">Rice</name>
    <dbReference type="NCBI Taxonomy" id="39947"/>
    <lineage>
        <taxon>Eukaryota</taxon>
        <taxon>Viridiplantae</taxon>
        <taxon>Streptophyta</taxon>
        <taxon>Embryophyta</taxon>
        <taxon>Tracheophyta</taxon>
        <taxon>Spermatophyta</taxon>
        <taxon>Magnoliopsida</taxon>
        <taxon>Liliopsida</taxon>
        <taxon>Poales</taxon>
        <taxon>Poaceae</taxon>
        <taxon>BOP clade</taxon>
        <taxon>Oryzoideae</taxon>
        <taxon>Oryzeae</taxon>
        <taxon>Oryzinae</taxon>
        <taxon>Oryza</taxon>
        <taxon>Oryza sativa</taxon>
    </lineage>
</organism>
<dbReference type="Proteomes" id="UP000000763">
    <property type="component" value="Chromosome 6"/>
</dbReference>
<dbReference type="AlphaFoldDB" id="Q69XU3"/>
<proteinExistence type="predicted"/>
<evidence type="ECO:0000313" key="1">
    <source>
        <dbReference type="EMBL" id="BAD35384.1"/>
    </source>
</evidence>